<evidence type="ECO:0000313" key="2">
    <source>
        <dbReference type="EMBL" id="EKC97300.1"/>
    </source>
</evidence>
<organism evidence="2 3">
    <name type="scientific">Trichosporon asahii var. asahii (strain CBS 8904)</name>
    <name type="common">Yeast</name>
    <dbReference type="NCBI Taxonomy" id="1220162"/>
    <lineage>
        <taxon>Eukaryota</taxon>
        <taxon>Fungi</taxon>
        <taxon>Dikarya</taxon>
        <taxon>Basidiomycota</taxon>
        <taxon>Agaricomycotina</taxon>
        <taxon>Tremellomycetes</taxon>
        <taxon>Trichosporonales</taxon>
        <taxon>Trichosporonaceae</taxon>
        <taxon>Trichosporon</taxon>
    </lineage>
</organism>
<feature type="region of interest" description="Disordered" evidence="1">
    <location>
        <begin position="485"/>
        <end position="580"/>
    </location>
</feature>
<comment type="caution">
    <text evidence="2">The sequence shown here is derived from an EMBL/GenBank/DDBJ whole genome shotgun (WGS) entry which is preliminary data.</text>
</comment>
<feature type="compositionally biased region" description="Low complexity" evidence="1">
    <location>
        <begin position="368"/>
        <end position="380"/>
    </location>
</feature>
<feature type="region of interest" description="Disordered" evidence="1">
    <location>
        <begin position="1034"/>
        <end position="1065"/>
    </location>
</feature>
<reference evidence="2 3" key="1">
    <citation type="journal article" date="2012" name="Eukaryot. Cell">
        <title>Genome sequence of the Trichosporon asahii environmental strain CBS 8904.</title>
        <authorList>
            <person name="Yang R.Y."/>
            <person name="Li H.T."/>
            <person name="Zhu H."/>
            <person name="Zhou G.P."/>
            <person name="Wang M."/>
            <person name="Wang L."/>
        </authorList>
    </citation>
    <scope>NUCLEOTIDE SEQUENCE [LARGE SCALE GENOMIC DNA]</scope>
    <source>
        <strain evidence="2 3">CBS 8904</strain>
    </source>
</reference>
<feature type="region of interest" description="Disordered" evidence="1">
    <location>
        <begin position="889"/>
        <end position="989"/>
    </location>
</feature>
<feature type="compositionally biased region" description="Basic and acidic residues" evidence="1">
    <location>
        <begin position="124"/>
        <end position="134"/>
    </location>
</feature>
<evidence type="ECO:0000256" key="1">
    <source>
        <dbReference type="SAM" id="MobiDB-lite"/>
    </source>
</evidence>
<dbReference type="HOGENOM" id="CLU_314023_0_0_1"/>
<gene>
    <name evidence="2" type="ORF">A1Q2_08380</name>
</gene>
<protein>
    <submittedName>
        <fullName evidence="2">Uncharacterized protein</fullName>
    </submittedName>
</protein>
<feature type="compositionally biased region" description="Basic and acidic residues" evidence="1">
    <location>
        <begin position="971"/>
        <end position="987"/>
    </location>
</feature>
<dbReference type="EMBL" id="AMBO01000415">
    <property type="protein sequence ID" value="EKC97300.1"/>
    <property type="molecule type" value="Genomic_DNA"/>
</dbReference>
<feature type="compositionally biased region" description="Basic residues" evidence="1">
    <location>
        <begin position="958"/>
        <end position="967"/>
    </location>
</feature>
<feature type="region of interest" description="Disordered" evidence="1">
    <location>
        <begin position="29"/>
        <end position="95"/>
    </location>
</feature>
<feature type="compositionally biased region" description="Low complexity" evidence="1">
    <location>
        <begin position="311"/>
        <end position="324"/>
    </location>
</feature>
<feature type="compositionally biased region" description="Basic and acidic residues" evidence="1">
    <location>
        <begin position="242"/>
        <end position="256"/>
    </location>
</feature>
<sequence length="1065" mass="115960">MPPSSDPFDDYDDLDFDPATLKEIEALEKRASSVSATQSKKYHHTVAKPAKPRPAPATKTAPRPINTNPRVSGCGMGWEPGGKHATKYAPPPLVSQRIEEESLPVDVVVDEHGRYSAASQGEVIDQRTRPEIRQMVENAARSAAPPPLPGSQARREAIFSAMAEAGPGPTTANSRQFQRSNSSSAVPSATAKVGSSRTLSRSVSTGSNVFNRPPPSKTALQPALPPITASQSSSQGAAARRVAGELEDERRKREASDAEGEVIDQRTRPEIRQMVENAARSAAPPPLPGSQARREAIFSAMAEAGPGPTTANSRQFQRSNSSSAVPSATAKVGSSRTLSRSVSTGSNVFNRPPPSKTALQPALPPITASQSSSQGAAARRVAGELEDERRKREASDAEVRALRAQIAQLQTTTNNTVWADGPAIDTPEIAALKQQLWTAQGQAATAKRNQETNQQLEAQMRTRELEAKQKLESMRTQAVFSNHNAMASASKARHQSQWSSSQRPGAPTPLRASPLKEKTMRTPAPLTRSVTKAKATSRKRQRTEAPLSPSSTPRKAHQYSSPVVSPVRSQGGHVASDGDVSMDWQPDFGGFDARANVGSTAVILADRDAKTEHHLLSHSAFTPIATYIKDSQPSIFRLMTSEPLQEELVPEWQKLCNGLLALIHNTTLPYDDGFCERLLGTLVRLVEIAVHATFVEQLEEMRHIEFFLTTAKVETVDGWWSAALARLGGDARSSWEEEVADTVAELGEALCLNSNRSQSCLSGHSLLAARSTCSLWRQSVSCLPVHMELTLAGDEFFRALLFPREGFQGGAPVIDRVARFLVSPPPSMSKDQIHRHTVAVLSGLFILARHNADAVVLLAEQSVLVTSLLMLLCRESVSIWGIRSDPVAHDSPHTSTPASSSVPRASSAAIFEPRNTNKGRRRDHATGRRPCAQTARTERVDRPQPHVRLNAGRDSLRRSRHRRRRVGVRLPRAETRTQAEDGPERSQADAVLGTGDRRKLDCSQQQADTPVLAQDLLERVVEGPEGDTVYEVFAEQETQPSPEPEEEEYDEEERVMDAWPGMDED</sequence>
<proteinExistence type="predicted"/>
<name>K1V9A3_TRIAC</name>
<accession>K1V9A3</accession>
<dbReference type="OrthoDB" id="3366922at2759"/>
<feature type="compositionally biased region" description="Polar residues" evidence="1">
    <location>
        <begin position="548"/>
        <end position="563"/>
    </location>
</feature>
<feature type="compositionally biased region" description="Basic and acidic residues" evidence="1">
    <location>
        <begin position="263"/>
        <end position="273"/>
    </location>
</feature>
<feature type="compositionally biased region" description="Polar residues" evidence="1">
    <location>
        <begin position="193"/>
        <end position="210"/>
    </location>
</feature>
<feature type="compositionally biased region" description="Low complexity" evidence="1">
    <location>
        <begin position="172"/>
        <end position="185"/>
    </location>
</feature>
<keyword evidence="3" id="KW-1185">Reference proteome</keyword>
<dbReference type="AlphaFoldDB" id="K1V9A3"/>
<feature type="compositionally biased region" description="Polar residues" evidence="1">
    <location>
        <begin position="332"/>
        <end position="349"/>
    </location>
</feature>
<feature type="compositionally biased region" description="Basic and acidic residues" evidence="1">
    <location>
        <begin position="381"/>
        <end position="396"/>
    </location>
</feature>
<dbReference type="Proteomes" id="UP000006757">
    <property type="component" value="Unassembled WGS sequence"/>
</dbReference>
<feature type="compositionally biased region" description="Acidic residues" evidence="1">
    <location>
        <begin position="1043"/>
        <end position="1054"/>
    </location>
</feature>
<feature type="compositionally biased region" description="Low complexity" evidence="1">
    <location>
        <begin position="894"/>
        <end position="909"/>
    </location>
</feature>
<dbReference type="InParanoid" id="K1V9A3"/>
<feature type="compositionally biased region" description="Low complexity" evidence="1">
    <location>
        <begin position="229"/>
        <end position="241"/>
    </location>
</feature>
<dbReference type="eggNOG" id="ENOG502SDCV">
    <property type="taxonomic scope" value="Eukaryota"/>
</dbReference>
<evidence type="ECO:0000313" key="3">
    <source>
        <dbReference type="Proteomes" id="UP000006757"/>
    </source>
</evidence>
<feature type="region of interest" description="Disordered" evidence="1">
    <location>
        <begin position="118"/>
        <end position="396"/>
    </location>
</feature>